<dbReference type="Proteomes" id="UP000006514">
    <property type="component" value="Unassembled WGS sequence"/>
</dbReference>
<keyword evidence="2" id="KW-1185">Reference proteome</keyword>
<dbReference type="EMBL" id="JH687810">
    <property type="protein sequence ID" value="EJD39745.1"/>
    <property type="molecule type" value="Genomic_DNA"/>
</dbReference>
<reference evidence="2" key="1">
    <citation type="journal article" date="2012" name="Science">
        <title>The Paleozoic origin of enzymatic lignin decomposition reconstructed from 31 fungal genomes.</title>
        <authorList>
            <person name="Floudas D."/>
            <person name="Binder M."/>
            <person name="Riley R."/>
            <person name="Barry K."/>
            <person name="Blanchette R.A."/>
            <person name="Henrissat B."/>
            <person name="Martinez A.T."/>
            <person name="Otillar R."/>
            <person name="Spatafora J.W."/>
            <person name="Yadav J.S."/>
            <person name="Aerts A."/>
            <person name="Benoit I."/>
            <person name="Boyd A."/>
            <person name="Carlson A."/>
            <person name="Copeland A."/>
            <person name="Coutinho P.M."/>
            <person name="de Vries R.P."/>
            <person name="Ferreira P."/>
            <person name="Findley K."/>
            <person name="Foster B."/>
            <person name="Gaskell J."/>
            <person name="Glotzer D."/>
            <person name="Gorecki P."/>
            <person name="Heitman J."/>
            <person name="Hesse C."/>
            <person name="Hori C."/>
            <person name="Igarashi K."/>
            <person name="Jurgens J.A."/>
            <person name="Kallen N."/>
            <person name="Kersten P."/>
            <person name="Kohler A."/>
            <person name="Kuees U."/>
            <person name="Kumar T.K.A."/>
            <person name="Kuo A."/>
            <person name="LaButti K."/>
            <person name="Larrondo L.F."/>
            <person name="Lindquist E."/>
            <person name="Ling A."/>
            <person name="Lombard V."/>
            <person name="Lucas S."/>
            <person name="Lundell T."/>
            <person name="Martin R."/>
            <person name="McLaughlin D.J."/>
            <person name="Morgenstern I."/>
            <person name="Morin E."/>
            <person name="Murat C."/>
            <person name="Nagy L.G."/>
            <person name="Nolan M."/>
            <person name="Ohm R.A."/>
            <person name="Patyshakuliyeva A."/>
            <person name="Rokas A."/>
            <person name="Ruiz-Duenas F.J."/>
            <person name="Sabat G."/>
            <person name="Salamov A."/>
            <person name="Samejima M."/>
            <person name="Schmutz J."/>
            <person name="Slot J.C."/>
            <person name="St John F."/>
            <person name="Stenlid J."/>
            <person name="Sun H."/>
            <person name="Sun S."/>
            <person name="Syed K."/>
            <person name="Tsang A."/>
            <person name="Wiebenga A."/>
            <person name="Young D."/>
            <person name="Pisabarro A."/>
            <person name="Eastwood D.C."/>
            <person name="Martin F."/>
            <person name="Cullen D."/>
            <person name="Grigoriev I.V."/>
            <person name="Hibbett D.S."/>
        </authorList>
    </citation>
    <scope>NUCLEOTIDE SEQUENCE [LARGE SCALE GENOMIC DNA]</scope>
    <source>
        <strain evidence="2">TFB10046</strain>
    </source>
</reference>
<evidence type="ECO:0000313" key="2">
    <source>
        <dbReference type="Proteomes" id="UP000006514"/>
    </source>
</evidence>
<accession>J0WW80</accession>
<protein>
    <submittedName>
        <fullName evidence="1">Uncharacterized protein</fullName>
    </submittedName>
</protein>
<evidence type="ECO:0000313" key="1">
    <source>
        <dbReference type="EMBL" id="EJD39745.1"/>
    </source>
</evidence>
<gene>
    <name evidence="1" type="ORF">AURDEDRAFT_116059</name>
</gene>
<name>J0WW80_AURST</name>
<dbReference type="InParanoid" id="J0WW80"/>
<dbReference type="AlphaFoldDB" id="J0WW80"/>
<dbReference type="KEGG" id="adl:AURDEDRAFT_116059"/>
<sequence length="103" mass="11302">MLLASAGAAPLYPERLQTTRRAWGRLACLRQVDTQLPVLQTLVLVVRGADISSGLARRLLSELRDLGPLDLPTLFVRGFAEEVEREMEVPAGKMTNLDVVFAA</sequence>
<organism evidence="1 2">
    <name type="scientific">Auricularia subglabra (strain TFB-10046 / SS5)</name>
    <name type="common">White-rot fungus</name>
    <name type="synonym">Auricularia delicata (strain TFB10046)</name>
    <dbReference type="NCBI Taxonomy" id="717982"/>
    <lineage>
        <taxon>Eukaryota</taxon>
        <taxon>Fungi</taxon>
        <taxon>Dikarya</taxon>
        <taxon>Basidiomycota</taxon>
        <taxon>Agaricomycotina</taxon>
        <taxon>Agaricomycetes</taxon>
        <taxon>Auriculariales</taxon>
        <taxon>Auriculariaceae</taxon>
        <taxon>Auricularia</taxon>
    </lineage>
</organism>
<proteinExistence type="predicted"/>